<dbReference type="RefSeq" id="WP_138690869.1">
    <property type="nucleotide sequence ID" value="NZ_JBHSAZ010000006.1"/>
</dbReference>
<evidence type="ECO:0000313" key="2">
    <source>
        <dbReference type="EMBL" id="TMR34054.1"/>
    </source>
</evidence>
<feature type="domain" description="DUF5655" evidence="1">
    <location>
        <begin position="9"/>
        <end position="115"/>
    </location>
</feature>
<comment type="caution">
    <text evidence="2">The sequence shown here is derived from an EMBL/GenBank/DDBJ whole genome shotgun (WGS) entry which is preliminary data.</text>
</comment>
<dbReference type="InterPro" id="IPR043714">
    <property type="entry name" value="DUF5655"/>
</dbReference>
<dbReference type="Proteomes" id="UP000306628">
    <property type="component" value="Unassembled WGS sequence"/>
</dbReference>
<evidence type="ECO:0000259" key="1">
    <source>
        <dbReference type="Pfam" id="PF18899"/>
    </source>
</evidence>
<accession>A0A5S4GNG4</accession>
<proteinExistence type="predicted"/>
<dbReference type="EMBL" id="VCKX01000049">
    <property type="protein sequence ID" value="TMR34054.1"/>
    <property type="molecule type" value="Genomic_DNA"/>
</dbReference>
<gene>
    <name evidence="2" type="ORF">ETD85_17970</name>
</gene>
<sequence length="128" mass="14343">MDHDEWTVERHLQGKPEKVIALYDRFIELAGRCGPFTYSVAKSAIVLKGERRGFAGVALSAAGIHGHLDLQRTIEDRRIVRSYPYTKRLFVLHWQAGSPEDLDDEFAGWLREAYAVGGGAHLSGPPLR</sequence>
<dbReference type="AlphaFoldDB" id="A0A5S4GNG4"/>
<name>A0A5S4GNG4_9ACTN</name>
<reference evidence="2 3" key="1">
    <citation type="submission" date="2019-05" db="EMBL/GenBank/DDBJ databases">
        <title>Draft genome sequence of Nonomuraea zeae DSM 100528.</title>
        <authorList>
            <person name="Saricaoglu S."/>
            <person name="Isik K."/>
        </authorList>
    </citation>
    <scope>NUCLEOTIDE SEQUENCE [LARGE SCALE GENOMIC DNA]</scope>
    <source>
        <strain evidence="2 3">DSM 100528</strain>
    </source>
</reference>
<organism evidence="2 3">
    <name type="scientific">Nonomuraea zeae</name>
    <dbReference type="NCBI Taxonomy" id="1642303"/>
    <lineage>
        <taxon>Bacteria</taxon>
        <taxon>Bacillati</taxon>
        <taxon>Actinomycetota</taxon>
        <taxon>Actinomycetes</taxon>
        <taxon>Streptosporangiales</taxon>
        <taxon>Streptosporangiaceae</taxon>
        <taxon>Nonomuraea</taxon>
    </lineage>
</organism>
<protein>
    <recommendedName>
        <fullName evidence="1">DUF5655 domain-containing protein</fullName>
    </recommendedName>
</protein>
<keyword evidence="3" id="KW-1185">Reference proteome</keyword>
<dbReference type="OrthoDB" id="3530622at2"/>
<dbReference type="Pfam" id="PF18899">
    <property type="entry name" value="DUF5655"/>
    <property type="match status" value="1"/>
</dbReference>
<evidence type="ECO:0000313" key="3">
    <source>
        <dbReference type="Proteomes" id="UP000306628"/>
    </source>
</evidence>